<dbReference type="OrthoDB" id="6133115at2759"/>
<dbReference type="SUPFAM" id="SSF103473">
    <property type="entry name" value="MFS general substrate transporter"/>
    <property type="match status" value="1"/>
</dbReference>
<evidence type="ECO:0000256" key="4">
    <source>
        <dbReference type="ARBA" id="ARBA00022989"/>
    </source>
</evidence>
<dbReference type="InterPro" id="IPR005828">
    <property type="entry name" value="MFS_sugar_transport-like"/>
</dbReference>
<feature type="transmembrane region" description="Helical" evidence="6">
    <location>
        <begin position="185"/>
        <end position="207"/>
    </location>
</feature>
<evidence type="ECO:0000256" key="6">
    <source>
        <dbReference type="SAM" id="Phobius"/>
    </source>
</evidence>
<dbReference type="STRING" id="1330018.A0A167HC12"/>
<sequence>VGISFPLTLLACLPLVPETPRWLFEHHRDHDAVEVLKRMHKNPHDPKHLYALDEAAQIRGQAEMDRSLDGSWGAIFAKRSYRWRALLIILVATAGQCTGIQAVTNFGPSLYAAMGYDSEDQLLLAAGWITVAAFEPYVMMLIMDRVGRKPLLVGASAISVVTLGILAALTKYYGTSDNQSGKQAAVAFLYLFIVGYLLCEAPGYVYMGEVFPTHLRSKGAAIGIMTINLNATWITYATPTGIAKLGWKYYMVFMTISGVCAIVMQFTIPETKQVPLEEIALIFGDTDEVGTRKEESSNLPVQGNVSPAGGVLVGDEKIT</sequence>
<feature type="non-terminal residue" evidence="8">
    <location>
        <position position="1"/>
    </location>
</feature>
<evidence type="ECO:0000256" key="5">
    <source>
        <dbReference type="ARBA" id="ARBA00023136"/>
    </source>
</evidence>
<feature type="transmembrane region" description="Helical" evidence="6">
    <location>
        <begin position="150"/>
        <end position="173"/>
    </location>
</feature>
<dbReference type="InterPro" id="IPR005829">
    <property type="entry name" value="Sugar_transporter_CS"/>
</dbReference>
<proteinExistence type="inferred from homology"/>
<name>A0A167HC12_CALVF</name>
<comment type="similarity">
    <text evidence="2">Belongs to the major facilitator superfamily. Sugar transporter (TC 2.A.1.1) family.</text>
</comment>
<evidence type="ECO:0000259" key="7">
    <source>
        <dbReference type="PROSITE" id="PS50850"/>
    </source>
</evidence>
<evidence type="ECO:0000256" key="2">
    <source>
        <dbReference type="ARBA" id="ARBA00010992"/>
    </source>
</evidence>
<gene>
    <name evidence="8" type="ORF">CALVIDRAFT_489156</name>
</gene>
<reference evidence="8 9" key="1">
    <citation type="journal article" date="2016" name="Mol. Biol. Evol.">
        <title>Comparative Genomics of Early-Diverging Mushroom-Forming Fungi Provides Insights into the Origins of Lignocellulose Decay Capabilities.</title>
        <authorList>
            <person name="Nagy L.G."/>
            <person name="Riley R."/>
            <person name="Tritt A."/>
            <person name="Adam C."/>
            <person name="Daum C."/>
            <person name="Floudas D."/>
            <person name="Sun H."/>
            <person name="Yadav J.S."/>
            <person name="Pangilinan J."/>
            <person name="Larsson K.H."/>
            <person name="Matsuura K."/>
            <person name="Barry K."/>
            <person name="Labutti K."/>
            <person name="Kuo R."/>
            <person name="Ohm R.A."/>
            <person name="Bhattacharya S.S."/>
            <person name="Shirouzu T."/>
            <person name="Yoshinaga Y."/>
            <person name="Martin F.M."/>
            <person name="Grigoriev I.V."/>
            <person name="Hibbett D.S."/>
        </authorList>
    </citation>
    <scope>NUCLEOTIDE SEQUENCE [LARGE SCALE GENOMIC DNA]</scope>
    <source>
        <strain evidence="8 9">TUFC12733</strain>
    </source>
</reference>
<feature type="transmembrane region" description="Helical" evidence="6">
    <location>
        <begin position="219"/>
        <end position="237"/>
    </location>
</feature>
<evidence type="ECO:0000313" key="8">
    <source>
        <dbReference type="EMBL" id="KZO91465.1"/>
    </source>
</evidence>
<organism evidence="8 9">
    <name type="scientific">Calocera viscosa (strain TUFC12733)</name>
    <dbReference type="NCBI Taxonomy" id="1330018"/>
    <lineage>
        <taxon>Eukaryota</taxon>
        <taxon>Fungi</taxon>
        <taxon>Dikarya</taxon>
        <taxon>Basidiomycota</taxon>
        <taxon>Agaricomycotina</taxon>
        <taxon>Dacrymycetes</taxon>
        <taxon>Dacrymycetales</taxon>
        <taxon>Dacrymycetaceae</taxon>
        <taxon>Calocera</taxon>
    </lineage>
</organism>
<dbReference type="PANTHER" id="PTHR48022">
    <property type="entry name" value="PLASTIDIC GLUCOSE TRANSPORTER 4"/>
    <property type="match status" value="1"/>
</dbReference>
<dbReference type="PROSITE" id="PS50850">
    <property type="entry name" value="MFS"/>
    <property type="match status" value="1"/>
</dbReference>
<dbReference type="GO" id="GO:0005351">
    <property type="term" value="F:carbohydrate:proton symporter activity"/>
    <property type="evidence" value="ECO:0007669"/>
    <property type="project" value="TreeGrafter"/>
</dbReference>
<dbReference type="Gene3D" id="1.20.1250.20">
    <property type="entry name" value="MFS general substrate transporter like domains"/>
    <property type="match status" value="1"/>
</dbReference>
<protein>
    <submittedName>
        <fullName evidence="8">General substrate transporter</fullName>
    </submittedName>
</protein>
<dbReference type="Pfam" id="PF00083">
    <property type="entry name" value="Sugar_tr"/>
    <property type="match status" value="1"/>
</dbReference>
<accession>A0A167HC12</accession>
<keyword evidence="3 6" id="KW-0812">Transmembrane</keyword>
<keyword evidence="5 6" id="KW-0472">Membrane</keyword>
<dbReference type="PROSITE" id="PS00216">
    <property type="entry name" value="SUGAR_TRANSPORT_1"/>
    <property type="match status" value="1"/>
</dbReference>
<dbReference type="InterPro" id="IPR020846">
    <property type="entry name" value="MFS_dom"/>
</dbReference>
<feature type="transmembrane region" description="Helical" evidence="6">
    <location>
        <begin position="85"/>
        <end position="103"/>
    </location>
</feature>
<evidence type="ECO:0000256" key="1">
    <source>
        <dbReference type="ARBA" id="ARBA00004141"/>
    </source>
</evidence>
<feature type="domain" description="Major facilitator superfamily (MFS) profile" evidence="7">
    <location>
        <begin position="1"/>
        <end position="272"/>
    </location>
</feature>
<feature type="transmembrane region" description="Helical" evidence="6">
    <location>
        <begin position="123"/>
        <end position="143"/>
    </location>
</feature>
<dbReference type="InterPro" id="IPR050360">
    <property type="entry name" value="MFS_Sugar_Transporters"/>
</dbReference>
<dbReference type="PANTHER" id="PTHR48022:SF11">
    <property type="entry name" value="MONOSACCHARIDE TRANSPORTER (HXT8), PUTATIVE (AFU_ORTHOLOGUE AFUA_2G08120)-RELATED"/>
    <property type="match status" value="1"/>
</dbReference>
<evidence type="ECO:0000256" key="3">
    <source>
        <dbReference type="ARBA" id="ARBA00022692"/>
    </source>
</evidence>
<evidence type="ECO:0000313" key="9">
    <source>
        <dbReference type="Proteomes" id="UP000076738"/>
    </source>
</evidence>
<keyword evidence="9" id="KW-1185">Reference proteome</keyword>
<dbReference type="InterPro" id="IPR036259">
    <property type="entry name" value="MFS_trans_sf"/>
</dbReference>
<dbReference type="EMBL" id="KV417323">
    <property type="protein sequence ID" value="KZO91465.1"/>
    <property type="molecule type" value="Genomic_DNA"/>
</dbReference>
<dbReference type="AlphaFoldDB" id="A0A167HC12"/>
<comment type="subcellular location">
    <subcellularLocation>
        <location evidence="1">Membrane</location>
        <topology evidence="1">Multi-pass membrane protein</topology>
    </subcellularLocation>
</comment>
<dbReference type="GO" id="GO:0016020">
    <property type="term" value="C:membrane"/>
    <property type="evidence" value="ECO:0007669"/>
    <property type="project" value="UniProtKB-SubCell"/>
</dbReference>
<feature type="transmembrane region" description="Helical" evidence="6">
    <location>
        <begin position="249"/>
        <end position="268"/>
    </location>
</feature>
<dbReference type="Proteomes" id="UP000076738">
    <property type="component" value="Unassembled WGS sequence"/>
</dbReference>
<keyword evidence="4 6" id="KW-1133">Transmembrane helix</keyword>